<comment type="caution">
    <text evidence="3">The sequence shown here is derived from an EMBL/GenBank/DDBJ whole genome shotgun (WGS) entry which is preliminary data.</text>
</comment>
<evidence type="ECO:0000313" key="3">
    <source>
        <dbReference type="EMBL" id="KIO45607.1"/>
    </source>
</evidence>
<dbReference type="RefSeq" id="WP_041503650.1">
    <property type="nucleotide sequence ID" value="NZ_JPIT01000031.1"/>
</dbReference>
<evidence type="ECO:0000313" key="4">
    <source>
        <dbReference type="Proteomes" id="UP000031937"/>
    </source>
</evidence>
<dbReference type="Proteomes" id="UP000031980">
    <property type="component" value="Unassembled WGS sequence"/>
</dbReference>
<dbReference type="OrthoDB" id="1099890at2"/>
<accession>A0A0C3NHJ3</accession>
<evidence type="ECO:0008006" key="6">
    <source>
        <dbReference type="Google" id="ProtNLM"/>
    </source>
</evidence>
<feature type="signal peptide" evidence="1">
    <location>
        <begin position="1"/>
        <end position="22"/>
    </location>
</feature>
<evidence type="ECO:0000313" key="2">
    <source>
        <dbReference type="EMBL" id="KIO43428.1"/>
    </source>
</evidence>
<sequence>MRTILRLKQFIFVLLSVTLLNSCLKSDDPDFAITYASCVVLQKNIIDGDQVEKRFLPHIQIIANEVMESYTCQGPEGILSMESMPDSYGQGAQSKILNSQFSTTFPKGNYRVSVKNAKQEIAGWSVDIKDTEKVLGTIEATISYENGRVKAKWNKVENASFYLVGIGTKGEPYSLINGKKFTDSPESGVDFAISDISAGFTKGEYQLVVRAVQSEAGIVLDSESVIITLD</sequence>
<evidence type="ECO:0000313" key="5">
    <source>
        <dbReference type="Proteomes" id="UP000031980"/>
    </source>
</evidence>
<keyword evidence="5" id="KW-1185">Reference proteome</keyword>
<name>A0A0C3NHJ3_9PORP</name>
<organism evidence="3 5">
    <name type="scientific">Sanguibacteroides justesenii</name>
    <dbReference type="NCBI Taxonomy" id="1547597"/>
    <lineage>
        <taxon>Bacteria</taxon>
        <taxon>Pseudomonadati</taxon>
        <taxon>Bacteroidota</taxon>
        <taxon>Bacteroidia</taxon>
        <taxon>Bacteroidales</taxon>
        <taxon>Porphyromonadaceae</taxon>
        <taxon>Sanguibacteroides</taxon>
    </lineage>
</organism>
<protein>
    <recommendedName>
        <fullName evidence="6">DUF4493 domain-containing protein</fullName>
    </recommendedName>
</protein>
<dbReference type="EMBL" id="JPIT01000031">
    <property type="protein sequence ID" value="KIO43428.1"/>
    <property type="molecule type" value="Genomic_DNA"/>
</dbReference>
<reference evidence="3 5" key="1">
    <citation type="submission" date="2014-07" db="EMBL/GenBank/DDBJ databases">
        <title>Porphyromonadaceae bacterium OUH 308042 = ATCC BAA-2681 = DSM 28342 draft genome.</title>
        <authorList>
            <person name="Sydenham T.V."/>
            <person name="Hasman H."/>
            <person name="Justensen U.S."/>
        </authorList>
    </citation>
    <scope>NUCLEOTIDE SEQUENCE [LARGE SCALE GENOMIC DNA]</scope>
    <source>
        <strain evidence="3 5">OUH 308042</strain>
    </source>
</reference>
<feature type="chain" id="PRO_5043118854" description="DUF4493 domain-containing protein" evidence="1">
    <location>
        <begin position="23"/>
        <end position="230"/>
    </location>
</feature>
<evidence type="ECO:0000256" key="1">
    <source>
        <dbReference type="SAM" id="SignalP"/>
    </source>
</evidence>
<dbReference type="AlphaFoldDB" id="A0A0C3NHJ3"/>
<dbReference type="Proteomes" id="UP000031937">
    <property type="component" value="Unassembled WGS sequence"/>
</dbReference>
<proteinExistence type="predicted"/>
<dbReference type="EMBL" id="JPIU01000037">
    <property type="protein sequence ID" value="KIO45607.1"/>
    <property type="molecule type" value="Genomic_DNA"/>
</dbReference>
<reference evidence="2 4" key="2">
    <citation type="submission" date="2014-07" db="EMBL/GenBank/DDBJ databases">
        <title>Porphyromonadaceae bacterium OUH 334697 = ATCC BAA-2682 = DSM 28341 draft genome.</title>
        <authorList>
            <person name="Sydenham T.V."/>
            <person name="Hasman H."/>
            <person name="Justesen U.S."/>
        </authorList>
    </citation>
    <scope>NUCLEOTIDE SEQUENCE [LARGE SCALE GENOMIC DNA]</scope>
    <source>
        <strain evidence="2 4">OUH 334697</strain>
    </source>
</reference>
<keyword evidence="1" id="KW-0732">Signal</keyword>
<gene>
    <name evidence="3" type="ORF">BA92_03845</name>
    <name evidence="2" type="ORF">IE90_09815</name>
</gene>